<gene>
    <name evidence="1" type="ORF">WJ0W_006356</name>
</gene>
<dbReference type="RefSeq" id="WP_407873374.1">
    <property type="nucleotide sequence ID" value="NZ_AP031304.1"/>
</dbReference>
<accession>A0ABM9GAR0</accession>
<comment type="caution">
    <text evidence="1">The sequence shown here is derived from an EMBL/GenBank/DDBJ whole genome shotgun (WGS) entry which is preliminary data.</text>
</comment>
<protein>
    <submittedName>
        <fullName evidence="1">Uncharacterized protein</fullName>
    </submittedName>
</protein>
<sequence>MDFLIEGLQQEATASKVVPYLPLWSAMNDISDACFSPESRPYNPAFTYVVPSVPYIA</sequence>
<dbReference type="EMBL" id="CALYLO010000014">
    <property type="protein sequence ID" value="CAH8249170.1"/>
    <property type="molecule type" value="Genomic_DNA"/>
</dbReference>
<proteinExistence type="predicted"/>
<evidence type="ECO:0000313" key="2">
    <source>
        <dbReference type="Proteomes" id="UP001154322"/>
    </source>
</evidence>
<name>A0ABM9GAR0_9BACL</name>
<organism evidence="1 2">
    <name type="scientific">Paenibacillus melissococcoides</name>
    <dbReference type="NCBI Taxonomy" id="2912268"/>
    <lineage>
        <taxon>Bacteria</taxon>
        <taxon>Bacillati</taxon>
        <taxon>Bacillota</taxon>
        <taxon>Bacilli</taxon>
        <taxon>Bacillales</taxon>
        <taxon>Paenibacillaceae</taxon>
        <taxon>Paenibacillus</taxon>
    </lineage>
</organism>
<reference evidence="1" key="1">
    <citation type="submission" date="2022-06" db="EMBL/GenBank/DDBJ databases">
        <authorList>
            <person name="Dietemann V."/>
            <person name="Ory F."/>
            <person name="Dainat B."/>
            <person name="Oberhansli S."/>
        </authorList>
    </citation>
    <scope>NUCLEOTIDE SEQUENCE</scope>
    <source>
        <strain evidence="1">Ena-SAMPLE-TAB-26-04-2022-14:26:32:270-5432</strain>
    </source>
</reference>
<evidence type="ECO:0000313" key="1">
    <source>
        <dbReference type="EMBL" id="CAH8249170.1"/>
    </source>
</evidence>
<keyword evidence="2" id="KW-1185">Reference proteome</keyword>
<dbReference type="Proteomes" id="UP001154322">
    <property type="component" value="Unassembled WGS sequence"/>
</dbReference>